<feature type="signal peptide" evidence="16">
    <location>
        <begin position="1"/>
        <end position="25"/>
    </location>
</feature>
<dbReference type="InterPro" id="IPR050059">
    <property type="entry name" value="ATP_synthase_B_chain"/>
</dbReference>
<keyword evidence="4 13" id="KW-0812">Transmembrane</keyword>
<keyword evidence="8 13" id="KW-0472">Membrane</keyword>
<feature type="chain" id="PRO_5046830445" description="ATP synthase subunit b" evidence="16">
    <location>
        <begin position="26"/>
        <end position="239"/>
    </location>
</feature>
<dbReference type="CDD" id="cd06503">
    <property type="entry name" value="ATP-synt_Fo_b"/>
    <property type="match status" value="1"/>
</dbReference>
<comment type="subcellular location">
    <subcellularLocation>
        <location evidence="13">Cell membrane</location>
        <topology evidence="13">Single-pass membrane protein</topology>
    </subcellularLocation>
    <subcellularLocation>
        <location evidence="12">Endomembrane system</location>
        <topology evidence="12">Single-pass membrane protein</topology>
    </subcellularLocation>
</comment>
<organism evidence="17 18">
    <name type="scientific">Roseomonas elaeocarpi</name>
    <dbReference type="NCBI Taxonomy" id="907779"/>
    <lineage>
        <taxon>Bacteria</taxon>
        <taxon>Pseudomonadati</taxon>
        <taxon>Pseudomonadota</taxon>
        <taxon>Alphaproteobacteria</taxon>
        <taxon>Acetobacterales</taxon>
        <taxon>Roseomonadaceae</taxon>
        <taxon>Roseomonas</taxon>
    </lineage>
</organism>
<keyword evidence="6 13" id="KW-1133">Transmembrane helix</keyword>
<evidence type="ECO:0000256" key="7">
    <source>
        <dbReference type="ARBA" id="ARBA00023065"/>
    </source>
</evidence>
<keyword evidence="3 13" id="KW-0138">CF(0)</keyword>
<comment type="function">
    <text evidence="10 13">F(1)F(0) ATP synthase produces ATP from ADP in the presence of a proton or sodium gradient. F-type ATPases consist of two structural domains, F(1) containing the extramembraneous catalytic core and F(0) containing the membrane proton channel, linked together by a central stalk and a peripheral stalk. During catalysis, ATP synthesis in the catalytic domain of F(1) is coupled via a rotary mechanism of the central stalk subunits to proton translocation.</text>
</comment>
<keyword evidence="13" id="KW-1003">Cell membrane</keyword>
<keyword evidence="9 13" id="KW-0066">ATP synthesis</keyword>
<keyword evidence="5 13" id="KW-0375">Hydrogen ion transport</keyword>
<proteinExistence type="inferred from homology"/>
<name>A0ABV6JVH3_9PROT</name>
<feature type="coiled-coil region" evidence="15">
    <location>
        <begin position="128"/>
        <end position="196"/>
    </location>
</feature>
<evidence type="ECO:0000256" key="6">
    <source>
        <dbReference type="ARBA" id="ARBA00022989"/>
    </source>
</evidence>
<evidence type="ECO:0000256" key="10">
    <source>
        <dbReference type="ARBA" id="ARBA00025198"/>
    </source>
</evidence>
<evidence type="ECO:0000256" key="9">
    <source>
        <dbReference type="ARBA" id="ARBA00023310"/>
    </source>
</evidence>
<evidence type="ECO:0000256" key="14">
    <source>
        <dbReference type="RuleBase" id="RU003848"/>
    </source>
</evidence>
<accession>A0ABV6JVH3</accession>
<keyword evidence="16" id="KW-0732">Signal</keyword>
<evidence type="ECO:0000313" key="18">
    <source>
        <dbReference type="Proteomes" id="UP001589865"/>
    </source>
</evidence>
<comment type="subunit">
    <text evidence="13">F-type ATPases have 2 components, F(1) - the catalytic core - and F(0) - the membrane proton channel. F(1) has five subunits: alpha(3), beta(3), gamma(1), delta(1), epsilon(1). F(0) has three main subunits: a(1), b(2) and c(10-14). The alpha and beta chains form an alternating ring which encloses part of the gamma chain. F(1) is attached to F(0) by a central stalk formed by the gamma and epsilon chains, while a peripheral stalk is formed by the delta and b chains.</text>
</comment>
<keyword evidence="15" id="KW-0175">Coiled coil</keyword>
<evidence type="ECO:0000256" key="1">
    <source>
        <dbReference type="ARBA" id="ARBA00005513"/>
    </source>
</evidence>
<evidence type="ECO:0000256" key="4">
    <source>
        <dbReference type="ARBA" id="ARBA00022692"/>
    </source>
</evidence>
<evidence type="ECO:0000256" key="16">
    <source>
        <dbReference type="SAM" id="SignalP"/>
    </source>
</evidence>
<reference evidence="17 18" key="1">
    <citation type="submission" date="2024-09" db="EMBL/GenBank/DDBJ databases">
        <authorList>
            <person name="Sun Q."/>
            <person name="Mori K."/>
        </authorList>
    </citation>
    <scope>NUCLEOTIDE SEQUENCE [LARGE SCALE GENOMIC DNA]</scope>
    <source>
        <strain evidence="17 18">TBRC 5777</strain>
    </source>
</reference>
<evidence type="ECO:0000313" key="17">
    <source>
        <dbReference type="EMBL" id="MFC0409721.1"/>
    </source>
</evidence>
<evidence type="ECO:0000256" key="3">
    <source>
        <dbReference type="ARBA" id="ARBA00022547"/>
    </source>
</evidence>
<evidence type="ECO:0000256" key="2">
    <source>
        <dbReference type="ARBA" id="ARBA00022448"/>
    </source>
</evidence>
<keyword evidence="18" id="KW-1185">Reference proteome</keyword>
<dbReference type="InterPro" id="IPR002146">
    <property type="entry name" value="ATP_synth_b/b'su_bac/chlpt"/>
</dbReference>
<sequence>MMIRRKTTALAAALVLLPMLGFAQAPVHDPAPLPVAPSSAPLLDADRAKAIARTEAAAEDYAAAAQQAHDKGGMPQLDFNNPLTIAQVVWLLIIFGLFVLISYQWLLPPVGAVLTDRRKRISDDLEAARSAKSEADAAQAAHRAATQRSHAEAQAAITAAVNAANADAAAKAAVLNERLNSQIAAAEARIGQARDAAMGALREVATDAATSLVDRLVGIKDQAAVSAAVSRELAARGRA</sequence>
<dbReference type="PANTHER" id="PTHR33445:SF1">
    <property type="entry name" value="ATP SYNTHASE SUBUNIT B"/>
    <property type="match status" value="1"/>
</dbReference>
<comment type="caution">
    <text evidence="17">The sequence shown here is derived from an EMBL/GenBank/DDBJ whole genome shotgun (WGS) entry which is preliminary data.</text>
</comment>
<evidence type="ECO:0000256" key="12">
    <source>
        <dbReference type="ARBA" id="ARBA00037847"/>
    </source>
</evidence>
<dbReference type="EMBL" id="JBHLUN010000010">
    <property type="protein sequence ID" value="MFC0409721.1"/>
    <property type="molecule type" value="Genomic_DNA"/>
</dbReference>
<feature type="transmembrane region" description="Helical" evidence="13">
    <location>
        <begin position="88"/>
        <end position="114"/>
    </location>
</feature>
<protein>
    <recommendedName>
        <fullName evidence="13">ATP synthase subunit b</fullName>
    </recommendedName>
    <alternativeName>
        <fullName evidence="13">ATP synthase F(0) sector subunit b</fullName>
    </alternativeName>
    <alternativeName>
        <fullName evidence="13">ATPase subunit I</fullName>
    </alternativeName>
    <alternativeName>
        <fullName evidence="13">F-type ATPase subunit b</fullName>
        <shortName evidence="13">F-ATPase subunit b</shortName>
    </alternativeName>
</protein>
<keyword evidence="2 13" id="KW-0813">Transport</keyword>
<evidence type="ECO:0000256" key="13">
    <source>
        <dbReference type="HAMAP-Rule" id="MF_01398"/>
    </source>
</evidence>
<dbReference type="HAMAP" id="MF_01398">
    <property type="entry name" value="ATP_synth_b_bprime"/>
    <property type="match status" value="1"/>
</dbReference>
<dbReference type="Pfam" id="PF00430">
    <property type="entry name" value="ATP-synt_B"/>
    <property type="match status" value="1"/>
</dbReference>
<dbReference type="RefSeq" id="WP_377045466.1">
    <property type="nucleotide sequence ID" value="NZ_JBHLUN010000010.1"/>
</dbReference>
<dbReference type="PANTHER" id="PTHR33445">
    <property type="entry name" value="ATP SYNTHASE SUBUNIT B', CHLOROPLASTIC"/>
    <property type="match status" value="1"/>
</dbReference>
<evidence type="ECO:0000256" key="11">
    <source>
        <dbReference type="ARBA" id="ARBA00025614"/>
    </source>
</evidence>
<keyword evidence="7 13" id="KW-0406">Ion transport</keyword>
<evidence type="ECO:0000256" key="8">
    <source>
        <dbReference type="ARBA" id="ARBA00023136"/>
    </source>
</evidence>
<comment type="function">
    <text evidence="11">Component of the F(0) channel, it forms part of the peripheral stalk, linking F(1) to F(0). The b'-subunit is a diverged and duplicated form of b found in plants and photosynthetic bacteria.</text>
</comment>
<evidence type="ECO:0000256" key="15">
    <source>
        <dbReference type="SAM" id="Coils"/>
    </source>
</evidence>
<evidence type="ECO:0000256" key="5">
    <source>
        <dbReference type="ARBA" id="ARBA00022781"/>
    </source>
</evidence>
<gene>
    <name evidence="13" type="primary">atpF</name>
    <name evidence="17" type="ORF">ACFFGY_15825</name>
</gene>
<dbReference type="Proteomes" id="UP001589865">
    <property type="component" value="Unassembled WGS sequence"/>
</dbReference>
<comment type="similarity">
    <text evidence="1 13 14">Belongs to the ATPase B chain family.</text>
</comment>